<feature type="transmembrane region" description="Helical" evidence="1">
    <location>
        <begin position="108"/>
        <end position="128"/>
    </location>
</feature>
<feature type="transmembrane region" description="Helical" evidence="1">
    <location>
        <begin position="73"/>
        <end position="96"/>
    </location>
</feature>
<protein>
    <submittedName>
        <fullName evidence="2">HXXEE domain-containing protein</fullName>
    </submittedName>
</protein>
<keyword evidence="1" id="KW-1133">Transmembrane helix</keyword>
<feature type="transmembrane region" description="Helical" evidence="1">
    <location>
        <begin position="42"/>
        <end position="67"/>
    </location>
</feature>
<name>A0ABY8FN36_9GAMM</name>
<organism evidence="2 3">
    <name type="scientific">Salinicola endophyticus</name>
    <dbReference type="NCBI Taxonomy" id="1949083"/>
    <lineage>
        <taxon>Bacteria</taxon>
        <taxon>Pseudomonadati</taxon>
        <taxon>Pseudomonadota</taxon>
        <taxon>Gammaproteobacteria</taxon>
        <taxon>Oceanospirillales</taxon>
        <taxon>Halomonadaceae</taxon>
        <taxon>Salinicola</taxon>
    </lineage>
</organism>
<dbReference type="EMBL" id="CP035631">
    <property type="protein sequence ID" value="WFF42131.1"/>
    <property type="molecule type" value="Genomic_DNA"/>
</dbReference>
<keyword evidence="1" id="KW-0812">Transmembrane</keyword>
<evidence type="ECO:0000313" key="3">
    <source>
        <dbReference type="Proteomes" id="UP001321526"/>
    </source>
</evidence>
<proteinExistence type="predicted"/>
<gene>
    <name evidence="2" type="ORF">EVC62_11795</name>
</gene>
<sequence length="166" mass="18413">MGIERMSLLYWAPLGVALCHLIEEFAWPGGFRQWYAWYRPDIAASLTPGFLLRINVIMILVAVWVGYTGPASAGAIISGWLVLMSILANNALFHLVATFRGKRYSPGVVTGCLLYLPLFVMGVIHFWMTQSVSLTAMVLSVALGSLYQAWSLHTHKRRSRAHGMSG</sequence>
<evidence type="ECO:0000313" key="2">
    <source>
        <dbReference type="EMBL" id="WFF42131.1"/>
    </source>
</evidence>
<keyword evidence="1" id="KW-0472">Membrane</keyword>
<feature type="transmembrane region" description="Helical" evidence="1">
    <location>
        <begin position="134"/>
        <end position="152"/>
    </location>
</feature>
<dbReference type="InterPro" id="IPR025671">
    <property type="entry name" value="HXXEE"/>
</dbReference>
<reference evidence="2 3" key="1">
    <citation type="submission" date="2019-01" db="EMBL/GenBank/DDBJ databases">
        <title>Genome sequence of Salinicola endophyticus REST5.</title>
        <authorList>
            <person name="Nascimento F.X."/>
        </authorList>
    </citation>
    <scope>NUCLEOTIDE SEQUENCE [LARGE SCALE GENOMIC DNA]</scope>
    <source>
        <strain evidence="2 3">REST5</strain>
    </source>
</reference>
<accession>A0ABY8FN36</accession>
<dbReference type="Proteomes" id="UP001321526">
    <property type="component" value="Chromosome"/>
</dbReference>
<evidence type="ECO:0000256" key="1">
    <source>
        <dbReference type="SAM" id="Phobius"/>
    </source>
</evidence>
<keyword evidence="3" id="KW-1185">Reference proteome</keyword>
<dbReference type="Pfam" id="PF13787">
    <property type="entry name" value="HXXEE"/>
    <property type="match status" value="1"/>
</dbReference>